<sequence>MDSSSHRSRAPRRRAAVACLACRKRKVRCDVARCGVPCSNCRLDDEECSVSSNRGHLRSIANALYIGKATSVGNAPEPSHEQDLGSLPDFREDPVDLSAPHVPDASFSYGHCQLQELETLLQQHYEAEQSTPKFDASWTITPPPAPLPHCPPLAQQPSQTSRQQDNHILYTFYPFLKQNDFSILQTRDFSLLEAEGCLRVPHRAALDDFLRQYFVYIHPLLPLMDETEFWELYDNEGGRDGTVALVLVQAMLFAASHCVSATTITSLGFTSAKKARAEYYRRAKLLYDMSSETTPTYALAQASLLLSFWTPPGRLPTGVTPNTSWLVNAIQIAYAHHANLYQQWSKTSQEDQHLRLWKRIWWCCIIRDRSMSLGLRRAPQITRHSFDFQASEPLSWDDLYPPSRANCSANKPRFFSEEGSKKLAGLLQNLMSLCALLTGFQQFSQHFQSPVPMEDQSLVHLDELRAIKTSLQDWRVEATETFNTDNHSFLSVDEATAAAGGSTDMEAPIFLHAHIVQIYYYSATLALSHYELLLVLMAFPAEDDVYSILRFSYTPRVLQEVKDASSDFAQCLSQLVKPGLAKLLPISMTAFVVMPLIHHLVDLDLSKSSHLSTSAVKSQKQRERLNSMVEALRTLSTNYDGVEWVNNLLKQSLQRNGLSPSSPSFMTPESPEAKGFAPAKKGIDDSAIEYLRVAFTAEVSLSRSKLAHEADLPGCLATLFRQKKAVESPEMP</sequence>
<evidence type="ECO:0000256" key="3">
    <source>
        <dbReference type="SAM" id="MobiDB-lite"/>
    </source>
</evidence>
<dbReference type="EMBL" id="JAPDFR010000004">
    <property type="protein sequence ID" value="KAK0387425.1"/>
    <property type="molecule type" value="Genomic_DNA"/>
</dbReference>
<dbReference type="SMART" id="SM00066">
    <property type="entry name" value="GAL4"/>
    <property type="match status" value="1"/>
</dbReference>
<dbReference type="GO" id="GO:0008270">
    <property type="term" value="F:zinc ion binding"/>
    <property type="evidence" value="ECO:0007669"/>
    <property type="project" value="InterPro"/>
</dbReference>
<organism evidence="5 6">
    <name type="scientific">Sarocladium strictum</name>
    <name type="common">Black bundle disease fungus</name>
    <name type="synonym">Acremonium strictum</name>
    <dbReference type="NCBI Taxonomy" id="5046"/>
    <lineage>
        <taxon>Eukaryota</taxon>
        <taxon>Fungi</taxon>
        <taxon>Dikarya</taxon>
        <taxon>Ascomycota</taxon>
        <taxon>Pezizomycotina</taxon>
        <taxon>Sordariomycetes</taxon>
        <taxon>Hypocreomycetidae</taxon>
        <taxon>Hypocreales</taxon>
        <taxon>Sarocladiaceae</taxon>
        <taxon>Sarocladium</taxon>
    </lineage>
</organism>
<dbReference type="PANTHER" id="PTHR47425">
    <property type="entry name" value="FARB-RELATED"/>
    <property type="match status" value="1"/>
</dbReference>
<dbReference type="PROSITE" id="PS50048">
    <property type="entry name" value="ZN2_CY6_FUNGAL_2"/>
    <property type="match status" value="1"/>
</dbReference>
<name>A0AA39L835_SARSR</name>
<evidence type="ECO:0000259" key="4">
    <source>
        <dbReference type="PROSITE" id="PS50048"/>
    </source>
</evidence>
<dbReference type="GO" id="GO:0006351">
    <property type="term" value="P:DNA-templated transcription"/>
    <property type="evidence" value="ECO:0007669"/>
    <property type="project" value="InterPro"/>
</dbReference>
<dbReference type="CDD" id="cd12148">
    <property type="entry name" value="fungal_TF_MHR"/>
    <property type="match status" value="1"/>
</dbReference>
<protein>
    <recommendedName>
        <fullName evidence="4">Zn(2)-C6 fungal-type domain-containing protein</fullName>
    </recommendedName>
</protein>
<dbReference type="GO" id="GO:0000981">
    <property type="term" value="F:DNA-binding transcription factor activity, RNA polymerase II-specific"/>
    <property type="evidence" value="ECO:0007669"/>
    <property type="project" value="InterPro"/>
</dbReference>
<dbReference type="Gene3D" id="4.10.240.10">
    <property type="entry name" value="Zn(2)-C6 fungal-type DNA-binding domain"/>
    <property type="match status" value="1"/>
</dbReference>
<dbReference type="CDD" id="cd00067">
    <property type="entry name" value="GAL4"/>
    <property type="match status" value="1"/>
</dbReference>
<proteinExistence type="predicted"/>
<dbReference type="Pfam" id="PF04082">
    <property type="entry name" value="Fungal_trans"/>
    <property type="match status" value="1"/>
</dbReference>
<feature type="region of interest" description="Disordered" evidence="3">
    <location>
        <begin position="659"/>
        <end position="678"/>
    </location>
</feature>
<dbReference type="InterPro" id="IPR001138">
    <property type="entry name" value="Zn2Cys6_DnaBD"/>
</dbReference>
<dbReference type="GO" id="GO:0003677">
    <property type="term" value="F:DNA binding"/>
    <property type="evidence" value="ECO:0007669"/>
    <property type="project" value="InterPro"/>
</dbReference>
<accession>A0AA39L835</accession>
<keyword evidence="1" id="KW-0479">Metal-binding</keyword>
<dbReference type="AlphaFoldDB" id="A0AA39L835"/>
<comment type="caution">
    <text evidence="5">The sequence shown here is derived from an EMBL/GenBank/DDBJ whole genome shotgun (WGS) entry which is preliminary data.</text>
</comment>
<dbReference type="InterPro" id="IPR007219">
    <property type="entry name" value="XnlR_reg_dom"/>
</dbReference>
<evidence type="ECO:0000313" key="6">
    <source>
        <dbReference type="Proteomes" id="UP001175261"/>
    </source>
</evidence>
<keyword evidence="2" id="KW-0539">Nucleus</keyword>
<dbReference type="SMART" id="SM00906">
    <property type="entry name" value="Fungal_trans"/>
    <property type="match status" value="1"/>
</dbReference>
<evidence type="ECO:0000313" key="5">
    <source>
        <dbReference type="EMBL" id="KAK0387425.1"/>
    </source>
</evidence>
<reference evidence="5" key="1">
    <citation type="submission" date="2022-10" db="EMBL/GenBank/DDBJ databases">
        <title>Determination and structural analysis of whole genome sequence of Sarocladium strictum F4-1.</title>
        <authorList>
            <person name="Hu L."/>
            <person name="Jiang Y."/>
        </authorList>
    </citation>
    <scope>NUCLEOTIDE SEQUENCE</scope>
    <source>
        <strain evidence="5">F4-1</strain>
    </source>
</reference>
<dbReference type="InterPro" id="IPR036864">
    <property type="entry name" value="Zn2-C6_fun-type_DNA-bd_sf"/>
</dbReference>
<dbReference type="PANTHER" id="PTHR47425:SF2">
    <property type="entry name" value="FARB-RELATED"/>
    <property type="match status" value="1"/>
</dbReference>
<dbReference type="SUPFAM" id="SSF57701">
    <property type="entry name" value="Zn2/Cys6 DNA-binding domain"/>
    <property type="match status" value="1"/>
</dbReference>
<dbReference type="Proteomes" id="UP001175261">
    <property type="component" value="Unassembled WGS sequence"/>
</dbReference>
<evidence type="ECO:0000256" key="1">
    <source>
        <dbReference type="ARBA" id="ARBA00022723"/>
    </source>
</evidence>
<dbReference type="PROSITE" id="PS00463">
    <property type="entry name" value="ZN2_CY6_FUNGAL_1"/>
    <property type="match status" value="1"/>
</dbReference>
<keyword evidence="6" id="KW-1185">Reference proteome</keyword>
<gene>
    <name evidence="5" type="ORF">NLU13_5737</name>
</gene>
<dbReference type="InterPro" id="IPR052761">
    <property type="entry name" value="Fungal_Detox/Toxin_TFs"/>
</dbReference>
<feature type="domain" description="Zn(2)-C6 fungal-type" evidence="4">
    <location>
        <begin position="18"/>
        <end position="50"/>
    </location>
</feature>
<evidence type="ECO:0000256" key="2">
    <source>
        <dbReference type="ARBA" id="ARBA00023242"/>
    </source>
</evidence>
<dbReference type="Pfam" id="PF00172">
    <property type="entry name" value="Zn_clus"/>
    <property type="match status" value="1"/>
</dbReference>